<dbReference type="Gene3D" id="2.60.40.10">
    <property type="entry name" value="Immunoglobulins"/>
    <property type="match status" value="2"/>
</dbReference>
<feature type="domain" description="SpaA-like prealbumin fold" evidence="9">
    <location>
        <begin position="347"/>
        <end position="425"/>
    </location>
</feature>
<keyword evidence="1" id="KW-0134">Cell wall</keyword>
<keyword evidence="4" id="KW-0572">Peptidoglycan-anchor</keyword>
<dbReference type="GO" id="GO:0005975">
    <property type="term" value="P:carbohydrate metabolic process"/>
    <property type="evidence" value="ECO:0007669"/>
    <property type="project" value="UniProtKB-ARBA"/>
</dbReference>
<evidence type="ECO:0000256" key="5">
    <source>
        <dbReference type="SAM" id="Phobius"/>
    </source>
</evidence>
<gene>
    <name evidence="10" type="ORF">GCM10011333_30920</name>
</gene>
<dbReference type="Pfam" id="PF00746">
    <property type="entry name" value="Gram_pos_anchor"/>
    <property type="match status" value="1"/>
</dbReference>
<feature type="signal peptide" evidence="6">
    <location>
        <begin position="1"/>
        <end position="31"/>
    </location>
</feature>
<accession>A0A8J2U0R1</accession>
<protein>
    <submittedName>
        <fullName evidence="10">Peptidase</fullName>
    </submittedName>
</protein>
<evidence type="ECO:0000256" key="3">
    <source>
        <dbReference type="ARBA" id="ARBA00022729"/>
    </source>
</evidence>
<dbReference type="InterPro" id="IPR019931">
    <property type="entry name" value="LPXTG_anchor"/>
</dbReference>
<sequence length="481" mass="49033">MRTKSITRAARRLSALVAGVALAALALPAAAHDVAPGNIDADRPVSLTIHKYEQPGTGTLGNNNGALIEDVPADARALAGVEFTVWPVKNIDLLTVAGWDTAEDLTAAEVMADAGAYPLGAPVSGVTGADGALTFDRLDGLGIGLYLVRETHPGSNPIVQPAVPFLVGLPQPEGDGSWNYDVHVYPKNALSDVTKGVDDSAAVVIGDVVDWTVRSAVPVLPESTRYTDYVIQDVLDSRLGFDSISVALEGAGTLTGSDYAVSAPAKGANGEVTVEFTEAGLGKLDSAGPGAAVVVNLSTVVLALGDGVIPNTATVFINDPSRSNGHESNQVQTKWGALRIVKHAQGDQAATLEGAEFDVYAVDPSTSGAAPVASIRSGADGAASIELQTGQAHTRDYWLVETRAPAGYLVDATPIPVTVTAGALTDATVVTIANEQVPAFALPATGGIGTLAFTVLGLGLVLVGAGAYAAARRQRLAAPAV</sequence>
<feature type="domain" description="Gram-positive pilin subunit D1 N-terminal" evidence="8">
    <location>
        <begin position="45"/>
        <end position="188"/>
    </location>
</feature>
<keyword evidence="3 6" id="KW-0732">Signal</keyword>
<evidence type="ECO:0000256" key="6">
    <source>
        <dbReference type="SAM" id="SignalP"/>
    </source>
</evidence>
<reference evidence="10" key="2">
    <citation type="submission" date="2020-09" db="EMBL/GenBank/DDBJ databases">
        <authorList>
            <person name="Sun Q."/>
            <person name="Zhou Y."/>
        </authorList>
    </citation>
    <scope>NUCLEOTIDE SEQUENCE</scope>
    <source>
        <strain evidence="10">CGMCC 1.12785</strain>
    </source>
</reference>
<dbReference type="InterPro" id="IPR032364">
    <property type="entry name" value="GramPos_pilinD1_N"/>
</dbReference>
<dbReference type="Proteomes" id="UP000616114">
    <property type="component" value="Unassembled WGS sequence"/>
</dbReference>
<dbReference type="AlphaFoldDB" id="A0A8J2U0R1"/>
<dbReference type="Pfam" id="PF16555">
    <property type="entry name" value="GramPos_pilinD1"/>
    <property type="match status" value="1"/>
</dbReference>
<feature type="transmembrane region" description="Helical" evidence="5">
    <location>
        <begin position="451"/>
        <end position="471"/>
    </location>
</feature>
<dbReference type="EMBL" id="BMFY01000017">
    <property type="protein sequence ID" value="GGA25785.1"/>
    <property type="molecule type" value="Genomic_DNA"/>
</dbReference>
<evidence type="ECO:0000256" key="2">
    <source>
        <dbReference type="ARBA" id="ARBA00022525"/>
    </source>
</evidence>
<comment type="caution">
    <text evidence="10">The sequence shown here is derived from an EMBL/GenBank/DDBJ whole genome shotgun (WGS) entry which is preliminary data.</text>
</comment>
<feature type="domain" description="Gram-positive cocci surface proteins LPxTG" evidence="7">
    <location>
        <begin position="439"/>
        <end position="473"/>
    </location>
</feature>
<evidence type="ECO:0000259" key="9">
    <source>
        <dbReference type="Pfam" id="PF17802"/>
    </source>
</evidence>
<evidence type="ECO:0000313" key="10">
    <source>
        <dbReference type="EMBL" id="GGA25785.1"/>
    </source>
</evidence>
<organism evidence="10 11">
    <name type="scientific">Sediminivirga luteola</name>
    <dbReference type="NCBI Taxonomy" id="1774748"/>
    <lineage>
        <taxon>Bacteria</taxon>
        <taxon>Bacillati</taxon>
        <taxon>Actinomycetota</taxon>
        <taxon>Actinomycetes</taxon>
        <taxon>Micrococcales</taxon>
        <taxon>Brevibacteriaceae</taxon>
        <taxon>Sediminivirga</taxon>
    </lineage>
</organism>
<evidence type="ECO:0000256" key="1">
    <source>
        <dbReference type="ARBA" id="ARBA00022512"/>
    </source>
</evidence>
<keyword evidence="2" id="KW-0964">Secreted</keyword>
<dbReference type="InterPro" id="IPR013783">
    <property type="entry name" value="Ig-like_fold"/>
</dbReference>
<dbReference type="NCBIfam" id="TIGR01167">
    <property type="entry name" value="LPXTG_anchor"/>
    <property type="match status" value="1"/>
</dbReference>
<dbReference type="NCBIfam" id="NF033902">
    <property type="entry name" value="iso_D2_wall_anc"/>
    <property type="match status" value="1"/>
</dbReference>
<dbReference type="RefSeq" id="WP_188551806.1">
    <property type="nucleotide sequence ID" value="NZ_BMFY01000017.1"/>
</dbReference>
<dbReference type="NCBIfam" id="TIGR04226">
    <property type="entry name" value="RrgB_K2N_iso_D2"/>
    <property type="match status" value="1"/>
</dbReference>
<keyword evidence="5" id="KW-0812">Transmembrane</keyword>
<keyword evidence="5" id="KW-1133">Transmembrane helix</keyword>
<dbReference type="Pfam" id="PF17802">
    <property type="entry name" value="SpaA"/>
    <property type="match status" value="1"/>
</dbReference>
<evidence type="ECO:0000259" key="8">
    <source>
        <dbReference type="Pfam" id="PF16555"/>
    </source>
</evidence>
<keyword evidence="5" id="KW-0472">Membrane</keyword>
<dbReference type="InterPro" id="IPR041033">
    <property type="entry name" value="SpaA_PFL_dom_1"/>
</dbReference>
<proteinExistence type="predicted"/>
<keyword evidence="11" id="KW-1185">Reference proteome</keyword>
<dbReference type="Gene3D" id="2.60.40.740">
    <property type="match status" value="1"/>
</dbReference>
<feature type="chain" id="PRO_5039307780" evidence="6">
    <location>
        <begin position="32"/>
        <end position="481"/>
    </location>
</feature>
<dbReference type="InterPro" id="IPR026466">
    <property type="entry name" value="Fim_isopep_form_D2_dom"/>
</dbReference>
<reference evidence="10" key="1">
    <citation type="journal article" date="2014" name="Int. J. Syst. Evol. Microbiol.">
        <title>Complete genome sequence of Corynebacterium casei LMG S-19264T (=DSM 44701T), isolated from a smear-ripened cheese.</title>
        <authorList>
            <consortium name="US DOE Joint Genome Institute (JGI-PGF)"/>
            <person name="Walter F."/>
            <person name="Albersmeier A."/>
            <person name="Kalinowski J."/>
            <person name="Ruckert C."/>
        </authorList>
    </citation>
    <scope>NUCLEOTIDE SEQUENCE</scope>
    <source>
        <strain evidence="10">CGMCC 1.12785</strain>
    </source>
</reference>
<dbReference type="InterPro" id="IPR048052">
    <property type="entry name" value="FM1-like"/>
</dbReference>
<evidence type="ECO:0000259" key="7">
    <source>
        <dbReference type="Pfam" id="PF00746"/>
    </source>
</evidence>
<name>A0A8J2U0R1_9MICO</name>
<evidence type="ECO:0000256" key="4">
    <source>
        <dbReference type="ARBA" id="ARBA00023088"/>
    </source>
</evidence>
<evidence type="ECO:0000313" key="11">
    <source>
        <dbReference type="Proteomes" id="UP000616114"/>
    </source>
</evidence>